<dbReference type="AlphaFoldDB" id="A0A510UW40"/>
<dbReference type="Pfam" id="PF13302">
    <property type="entry name" value="Acetyltransf_3"/>
    <property type="match status" value="1"/>
</dbReference>
<dbReference type="SUPFAM" id="SSF55729">
    <property type="entry name" value="Acyl-CoA N-acyltransferases (Nat)"/>
    <property type="match status" value="1"/>
</dbReference>
<evidence type="ECO:0000313" key="3">
    <source>
        <dbReference type="Proteomes" id="UP000321386"/>
    </source>
</evidence>
<dbReference type="InterPro" id="IPR000182">
    <property type="entry name" value="GNAT_dom"/>
</dbReference>
<evidence type="ECO:0000259" key="1">
    <source>
        <dbReference type="Pfam" id="PF13302"/>
    </source>
</evidence>
<dbReference type="Proteomes" id="UP000321386">
    <property type="component" value="Unassembled WGS sequence"/>
</dbReference>
<accession>A0A510UW40</accession>
<protein>
    <recommendedName>
        <fullName evidence="1">N-acetyltransferase domain-containing protein</fullName>
    </recommendedName>
</protein>
<dbReference type="InterPro" id="IPR016181">
    <property type="entry name" value="Acyl_CoA_acyltransferase"/>
</dbReference>
<dbReference type="SUPFAM" id="SSF52540">
    <property type="entry name" value="P-loop containing nucleoside triphosphate hydrolases"/>
    <property type="match status" value="1"/>
</dbReference>
<reference evidence="2 3" key="1">
    <citation type="submission" date="2019-07" db="EMBL/GenBank/DDBJ databases">
        <title>Whole genome shotgun sequence of Cellulomonas persica NBRC 101101.</title>
        <authorList>
            <person name="Hosoyama A."/>
            <person name="Uohara A."/>
            <person name="Ohji S."/>
            <person name="Ichikawa N."/>
        </authorList>
    </citation>
    <scope>NUCLEOTIDE SEQUENCE [LARGE SCALE GENOMIC DNA]</scope>
    <source>
        <strain evidence="2 3">NBRC 101101</strain>
    </source>
</reference>
<keyword evidence="3" id="KW-1185">Reference proteome</keyword>
<dbReference type="PANTHER" id="PTHR43610">
    <property type="entry name" value="BLL6696 PROTEIN"/>
    <property type="match status" value="1"/>
</dbReference>
<dbReference type="RefSeq" id="WP_186811414.1">
    <property type="nucleotide sequence ID" value="NZ_BJUA01000004.1"/>
</dbReference>
<dbReference type="InterPro" id="IPR027417">
    <property type="entry name" value="P-loop_NTPase"/>
</dbReference>
<dbReference type="PANTHER" id="PTHR43610:SF1">
    <property type="entry name" value="N-ACETYLTRANSFERASE DOMAIN-CONTAINING PROTEIN"/>
    <property type="match status" value="1"/>
</dbReference>
<evidence type="ECO:0000313" key="2">
    <source>
        <dbReference type="EMBL" id="GEK17310.1"/>
    </source>
</evidence>
<dbReference type="GO" id="GO:0016747">
    <property type="term" value="F:acyltransferase activity, transferring groups other than amino-acyl groups"/>
    <property type="evidence" value="ECO:0007669"/>
    <property type="project" value="InterPro"/>
</dbReference>
<comment type="caution">
    <text evidence="2">The sequence shown here is derived from an EMBL/GenBank/DDBJ whole genome shotgun (WGS) entry which is preliminary data.</text>
</comment>
<organism evidence="2 3">
    <name type="scientific">Cellulomonas persica</name>
    <dbReference type="NCBI Taxonomy" id="76861"/>
    <lineage>
        <taxon>Bacteria</taxon>
        <taxon>Bacillati</taxon>
        <taxon>Actinomycetota</taxon>
        <taxon>Actinomycetes</taxon>
        <taxon>Micrococcales</taxon>
        <taxon>Cellulomonadaceae</taxon>
        <taxon>Cellulomonas</taxon>
    </lineage>
</organism>
<gene>
    <name evidence="2" type="ORF">CPE01_10430</name>
</gene>
<dbReference type="Gene3D" id="3.40.630.30">
    <property type="match status" value="1"/>
</dbReference>
<feature type="domain" description="N-acetyltransferase" evidence="1">
    <location>
        <begin position="13"/>
        <end position="147"/>
    </location>
</feature>
<sequence>MQHDLTLVGPGVRLVPLGPQHARDLVSFVDDRVWRGMTTPTPRDEAEMRADVETALATPGRYAFAVLDDATGAVLGTTSFYDVDLRLGRLEIGHTFYDPAVWGTHVNPACKLTLMTHAFEVWGVHRVALRVDARNARSLAAVARLGAVEEGRLRGHRLAPDGSRGDSVYFSVVADEWPAARARLRERLGLPVPDDAAVSDEAAAPDEIARAGASAADDERSHVVLVGGRSGVGKTSVAHALHALLTGADVRHAVIEGDYLDLAHPAPHAERLAERNLRAVWSAYRDLGYRRLVYTNTVSPQYADDLAAAMGDTPRVTAVLLTADDATAHERLAQRESGAELDAHVARSDAAARALERGCPPSVHRVGTAGRTPDEIARGIAALAGWLPAQPDRPAAGSGTGLGLPQ</sequence>
<proteinExistence type="predicted"/>
<name>A0A510UW40_9CELL</name>
<dbReference type="EMBL" id="BJUA01000004">
    <property type="protein sequence ID" value="GEK17310.1"/>
    <property type="molecule type" value="Genomic_DNA"/>
</dbReference>
<dbReference type="Gene3D" id="3.40.50.300">
    <property type="entry name" value="P-loop containing nucleotide triphosphate hydrolases"/>
    <property type="match status" value="1"/>
</dbReference>